<dbReference type="SUPFAM" id="SSF55347">
    <property type="entry name" value="Glyceraldehyde-3-phosphate dehydrogenase-like, C-terminal domain"/>
    <property type="match status" value="1"/>
</dbReference>
<dbReference type="SUPFAM" id="SSF51735">
    <property type="entry name" value="NAD(P)-binding Rossmann-fold domains"/>
    <property type="match status" value="1"/>
</dbReference>
<dbReference type="InterPro" id="IPR050463">
    <property type="entry name" value="Gfo/Idh/MocA_oxidrdct_glycsds"/>
</dbReference>
<feature type="domain" description="GFO/IDH/MocA-like oxidoreductase" evidence="3">
    <location>
        <begin position="137"/>
        <end position="260"/>
    </location>
</feature>
<reference evidence="4 5" key="1">
    <citation type="submission" date="2024-09" db="EMBL/GenBank/DDBJ databases">
        <authorList>
            <person name="Sun Q."/>
            <person name="Mori K."/>
        </authorList>
    </citation>
    <scope>NUCLEOTIDE SEQUENCE [LARGE SCALE GENOMIC DNA]</scope>
    <source>
        <strain evidence="4 5">ATCC 51285</strain>
    </source>
</reference>
<dbReference type="Pfam" id="PF01408">
    <property type="entry name" value="GFO_IDH_MocA"/>
    <property type="match status" value="1"/>
</dbReference>
<sequence length="328" mass="36540">MVGQQNKRWRWGIIGCGNVTEVKSGPAYQQTPGFALQGVMRRNLALAQDYAQRHQVPLFFADADELIQHPEIDAVYIATPPDSHRDYALRVAEAGKPCCIEKPLAPSYRDSQAIVSAFSQAKLPLFVAYYRRSLPRFAKVRALLQQGAIGQARHLHWQLCKPPSEQDISGDYNWRTDKEIAAGGYFDDLASHGLDLFAWLLGDYAEVQGVVANQQGLYSAWDAVSACWRHYGGVTGSASWNFASYRRQDRVWIEGSAGNLSFSIFDEAPISLETSQGVQHIEIANPRHIQQYHVQAMATQLAGGTAHPSNGQSALHTSWVMDRILRDI</sequence>
<evidence type="ECO:0000256" key="1">
    <source>
        <dbReference type="ARBA" id="ARBA00023002"/>
    </source>
</evidence>
<dbReference type="EMBL" id="JBHLZN010000003">
    <property type="protein sequence ID" value="MFB9886872.1"/>
    <property type="molecule type" value="Genomic_DNA"/>
</dbReference>
<evidence type="ECO:0000259" key="2">
    <source>
        <dbReference type="Pfam" id="PF01408"/>
    </source>
</evidence>
<dbReference type="RefSeq" id="WP_035460838.1">
    <property type="nucleotide sequence ID" value="NZ_JBHLZN010000003.1"/>
</dbReference>
<evidence type="ECO:0000313" key="5">
    <source>
        <dbReference type="Proteomes" id="UP001589628"/>
    </source>
</evidence>
<comment type="caution">
    <text evidence="4">The sequence shown here is derived from an EMBL/GenBank/DDBJ whole genome shotgun (WGS) entry which is preliminary data.</text>
</comment>
<feature type="domain" description="Gfo/Idh/MocA-like oxidoreductase N-terminal" evidence="2">
    <location>
        <begin position="10"/>
        <end position="129"/>
    </location>
</feature>
<dbReference type="InterPro" id="IPR036291">
    <property type="entry name" value="NAD(P)-bd_dom_sf"/>
</dbReference>
<dbReference type="PANTHER" id="PTHR43818:SF11">
    <property type="entry name" value="BCDNA.GH03377"/>
    <property type="match status" value="1"/>
</dbReference>
<dbReference type="Pfam" id="PF22725">
    <property type="entry name" value="GFO_IDH_MocA_C3"/>
    <property type="match status" value="1"/>
</dbReference>
<evidence type="ECO:0000313" key="4">
    <source>
        <dbReference type="EMBL" id="MFB9886872.1"/>
    </source>
</evidence>
<keyword evidence="1" id="KW-0560">Oxidoreductase</keyword>
<evidence type="ECO:0000259" key="3">
    <source>
        <dbReference type="Pfam" id="PF22725"/>
    </source>
</evidence>
<protein>
    <submittedName>
        <fullName evidence="4">Gfo/Idh/MocA family protein</fullName>
    </submittedName>
</protein>
<dbReference type="InterPro" id="IPR000683">
    <property type="entry name" value="Gfo/Idh/MocA-like_OxRdtase_N"/>
</dbReference>
<dbReference type="Gene3D" id="3.40.50.720">
    <property type="entry name" value="NAD(P)-binding Rossmann-like Domain"/>
    <property type="match status" value="1"/>
</dbReference>
<dbReference type="Proteomes" id="UP001589628">
    <property type="component" value="Unassembled WGS sequence"/>
</dbReference>
<dbReference type="InterPro" id="IPR055170">
    <property type="entry name" value="GFO_IDH_MocA-like_dom"/>
</dbReference>
<organism evidence="4 5">
    <name type="scientific">Balneatrix alpica</name>
    <dbReference type="NCBI Taxonomy" id="75684"/>
    <lineage>
        <taxon>Bacteria</taxon>
        <taxon>Pseudomonadati</taxon>
        <taxon>Pseudomonadota</taxon>
        <taxon>Gammaproteobacteria</taxon>
        <taxon>Oceanospirillales</taxon>
        <taxon>Balneatrichaceae</taxon>
        <taxon>Balneatrix</taxon>
    </lineage>
</organism>
<keyword evidence="5" id="KW-1185">Reference proteome</keyword>
<dbReference type="PANTHER" id="PTHR43818">
    <property type="entry name" value="BCDNA.GH03377"/>
    <property type="match status" value="1"/>
</dbReference>
<proteinExistence type="predicted"/>
<accession>A0ABV5ZC52</accession>
<gene>
    <name evidence="4" type="ORF">ACFFLH_10640</name>
</gene>
<name>A0ABV5ZC52_9GAMM</name>
<dbReference type="Gene3D" id="3.30.360.10">
    <property type="entry name" value="Dihydrodipicolinate Reductase, domain 2"/>
    <property type="match status" value="1"/>
</dbReference>